<dbReference type="RefSeq" id="XP_004991192.1">
    <property type="nucleotide sequence ID" value="XM_004991135.1"/>
</dbReference>
<dbReference type="AlphaFoldDB" id="F2UI71"/>
<feature type="compositionally biased region" description="Basic and acidic residues" evidence="1">
    <location>
        <begin position="593"/>
        <end position="609"/>
    </location>
</feature>
<feature type="region of interest" description="Disordered" evidence="1">
    <location>
        <begin position="841"/>
        <end position="866"/>
    </location>
</feature>
<feature type="domain" description="Suppressor of white apricot N-terminal" evidence="2">
    <location>
        <begin position="39"/>
        <end position="204"/>
    </location>
</feature>
<protein>
    <recommendedName>
        <fullName evidence="2">Suppressor of white apricot N-terminal domain-containing protein</fullName>
    </recommendedName>
</protein>
<evidence type="ECO:0000256" key="1">
    <source>
        <dbReference type="SAM" id="MobiDB-lite"/>
    </source>
</evidence>
<dbReference type="Pfam" id="PF09750">
    <property type="entry name" value="DRY_EERY"/>
    <property type="match status" value="1"/>
</dbReference>
<accession>F2UI71</accession>
<feature type="compositionally biased region" description="Basic residues" evidence="1">
    <location>
        <begin position="414"/>
        <end position="426"/>
    </location>
</feature>
<feature type="compositionally biased region" description="Basic and acidic residues" evidence="1">
    <location>
        <begin position="486"/>
        <end position="495"/>
    </location>
</feature>
<feature type="compositionally biased region" description="Basic and acidic residues" evidence="1">
    <location>
        <begin position="367"/>
        <end position="389"/>
    </location>
</feature>
<organism evidence="4">
    <name type="scientific">Salpingoeca rosetta (strain ATCC 50818 / BSB-021)</name>
    <dbReference type="NCBI Taxonomy" id="946362"/>
    <lineage>
        <taxon>Eukaryota</taxon>
        <taxon>Choanoflagellata</taxon>
        <taxon>Craspedida</taxon>
        <taxon>Salpingoecidae</taxon>
        <taxon>Salpingoeca</taxon>
    </lineage>
</organism>
<dbReference type="STRING" id="946362.F2UI71"/>
<feature type="compositionally biased region" description="Low complexity" evidence="1">
    <location>
        <begin position="338"/>
        <end position="350"/>
    </location>
</feature>
<keyword evidence="4" id="KW-1185">Reference proteome</keyword>
<gene>
    <name evidence="3" type="ORF">PTSG_08168</name>
</gene>
<feature type="region of interest" description="Disordered" evidence="1">
    <location>
        <begin position="573"/>
        <end position="826"/>
    </location>
</feature>
<feature type="compositionally biased region" description="Basic residues" evidence="1">
    <location>
        <begin position="660"/>
        <end position="669"/>
    </location>
</feature>
<dbReference type="InParanoid" id="F2UI71"/>
<dbReference type="InterPro" id="IPR019147">
    <property type="entry name" value="SWAP_N_domain"/>
</dbReference>
<dbReference type="OrthoDB" id="10070965at2759"/>
<dbReference type="Proteomes" id="UP000007799">
    <property type="component" value="Unassembled WGS sequence"/>
</dbReference>
<feature type="region of interest" description="Disordered" evidence="1">
    <location>
        <begin position="330"/>
        <end position="544"/>
    </location>
</feature>
<name>F2UI71_SALR5</name>
<feature type="region of interest" description="Disordered" evidence="1">
    <location>
        <begin position="170"/>
        <end position="194"/>
    </location>
</feature>
<feature type="compositionally biased region" description="Basic residues" evidence="1">
    <location>
        <begin position="761"/>
        <end position="771"/>
    </location>
</feature>
<evidence type="ECO:0000313" key="3">
    <source>
        <dbReference type="EMBL" id="EGD76820.1"/>
    </source>
</evidence>
<feature type="compositionally biased region" description="Basic and acidic residues" evidence="1">
    <location>
        <begin position="427"/>
        <end position="445"/>
    </location>
</feature>
<sequence length="866" mass="96569">MWHAARKHDRHLKELVAATRKRSQQRQAEAIQQQVDPLQLLRLQGVPCHVHFVSESEARANMGRATLVPWQNHMDHLIDRFDVRASMDAMDLMDAEAHDLESNVDAGITVSSQPSSMHASEPDERMQHGSKYFERRFEAYRDLVHTAFKRISETEHLRLIDALDDSSNPFSPQLSARKGPPAPKPAETSSNNTAAIGFDYGGNASAAVVDTAHTAQGSSGAAADSAKNASAGSTHPAGDNAVDAMCDASDDDEDNDGNGIDDTHAHKLLLRDLEQELSRLDSRDRADIDSIARHQYDISYFCTFLERSRELTRQREKALRDQKQYQLRRFKNHSAVHTDTAATTTTTSAGTQGGDDGGGDGGGGGNRGRDPCTRARGERPSRSRSPDWRGRRRRRGGGGDDGDDGDDGDGGRYGGRRRSGSSRRRHDSKERSRDRRGGRRSERGRRPPNKLPAFAIPLDKDNDDDSADKRLPSVRSDDDDNGGYGARERRRDRDRGGRRRGGRAARTRGGRRSKTPEGKAVYITSFTMGDSDGSGDNSDVGGLTAIEQRNDSTYAAAFHPSAAATIVATAGGTTANASNTPHTTTLTTSKAKGQHEPSWRARVTPDRDVTSSSLARRVLRSDDSSPSPSPSRQSSSSSSSSDVSSASASPTRGSTSSSKKGVRRKKRTRNERTRRDSEKRRGSRRGSDDDRVRSGRRSCSRSRSRSRGRERRGGRRRSRSRSAERRRRVGDRDGRSVDRRGRNAGTREQERSSRRNERGERRRSRRSRGTSRSRSTSRYEARDHRHRRRDRDRSRRGGDDHDDRKQRGKSPAPATPPQQKLPEVDMKKLTPMERMQLRLKMQLQKSQQEERAKEKTREVERKRLGL</sequence>
<dbReference type="KEGG" id="sre:PTSG_08168"/>
<feature type="compositionally biased region" description="Low complexity" evidence="1">
    <location>
        <begin position="573"/>
        <end position="588"/>
    </location>
</feature>
<dbReference type="GeneID" id="16071753"/>
<evidence type="ECO:0000259" key="2">
    <source>
        <dbReference type="SMART" id="SM01141"/>
    </source>
</evidence>
<feature type="compositionally biased region" description="Basic and acidic residues" evidence="1">
    <location>
        <begin position="847"/>
        <end position="866"/>
    </location>
</feature>
<feature type="compositionally biased region" description="Low complexity" evidence="1">
    <location>
        <begin position="624"/>
        <end position="659"/>
    </location>
</feature>
<feature type="compositionally biased region" description="Low complexity" evidence="1">
    <location>
        <begin position="218"/>
        <end position="233"/>
    </location>
</feature>
<evidence type="ECO:0000313" key="4">
    <source>
        <dbReference type="Proteomes" id="UP000007799"/>
    </source>
</evidence>
<feature type="compositionally biased region" description="Gly residues" evidence="1">
    <location>
        <begin position="351"/>
        <end position="366"/>
    </location>
</feature>
<reference evidence="3" key="1">
    <citation type="submission" date="2009-08" db="EMBL/GenBank/DDBJ databases">
        <title>Annotation of Salpingoeca rosetta.</title>
        <authorList>
            <consortium name="The Broad Institute Genome Sequencing Platform"/>
            <person name="Russ C."/>
            <person name="Cuomo C."/>
            <person name="Burger G."/>
            <person name="Gray M.W."/>
            <person name="Holland P.W.H."/>
            <person name="King N."/>
            <person name="Lang F.B.F."/>
            <person name="Roger A.J."/>
            <person name="Ruiz-Trillo I."/>
            <person name="Young S.K."/>
            <person name="Zeng Q."/>
            <person name="Gargeya S."/>
            <person name="Alvarado L."/>
            <person name="Berlin A."/>
            <person name="Chapman S.B."/>
            <person name="Chen Z."/>
            <person name="Freedman E."/>
            <person name="Gellesch M."/>
            <person name="Goldberg J."/>
            <person name="Griggs A."/>
            <person name="Gujja S."/>
            <person name="Heilman E."/>
            <person name="Heiman D."/>
            <person name="Howarth C."/>
            <person name="Mehta T."/>
            <person name="Neiman D."/>
            <person name="Pearson M."/>
            <person name="Roberts A."/>
            <person name="Saif S."/>
            <person name="Shea T."/>
            <person name="Shenoy N."/>
            <person name="Sisk P."/>
            <person name="Stolte C."/>
            <person name="Sykes S."/>
            <person name="White J."/>
            <person name="Yandava C."/>
            <person name="Haas B."/>
            <person name="Nusbaum C."/>
            <person name="Birren B."/>
        </authorList>
    </citation>
    <scope>NUCLEOTIDE SEQUENCE [LARGE SCALE GENOMIC DNA]</scope>
    <source>
        <strain evidence="3">ATCC 50818</strain>
    </source>
</reference>
<feature type="compositionally biased region" description="Low complexity" evidence="1">
    <location>
        <begin position="529"/>
        <end position="542"/>
    </location>
</feature>
<dbReference type="SMART" id="SM01141">
    <property type="entry name" value="DRY_EERY"/>
    <property type="match status" value="1"/>
</dbReference>
<dbReference type="EMBL" id="GL832975">
    <property type="protein sequence ID" value="EGD76820.1"/>
    <property type="molecule type" value="Genomic_DNA"/>
</dbReference>
<feature type="compositionally biased region" description="Basic and acidic residues" evidence="1">
    <location>
        <begin position="791"/>
        <end position="805"/>
    </location>
</feature>
<proteinExistence type="predicted"/>
<feature type="compositionally biased region" description="Basic and acidic residues" evidence="1">
    <location>
        <begin position="730"/>
        <end position="760"/>
    </location>
</feature>
<feature type="compositionally biased region" description="Basic and acidic residues" evidence="1">
    <location>
        <begin position="670"/>
        <end position="693"/>
    </location>
</feature>
<feature type="compositionally biased region" description="Basic residues" evidence="1">
    <location>
        <begin position="496"/>
        <end position="513"/>
    </location>
</feature>
<feature type="region of interest" description="Disordered" evidence="1">
    <location>
        <begin position="218"/>
        <end position="260"/>
    </location>
</feature>
<feature type="compositionally biased region" description="Basic residues" evidence="1">
    <location>
        <begin position="694"/>
        <end position="729"/>
    </location>
</feature>
<dbReference type="eggNOG" id="KOG2548">
    <property type="taxonomic scope" value="Eukaryota"/>
</dbReference>